<protein>
    <submittedName>
        <fullName evidence="2">YcfL family protein</fullName>
    </submittedName>
</protein>
<dbReference type="RefSeq" id="WP_186881940.1">
    <property type="nucleotide sequence ID" value="NZ_JACOGG010000014.1"/>
</dbReference>
<dbReference type="EMBL" id="JACOGG010000014">
    <property type="protein sequence ID" value="MBC3936384.1"/>
    <property type="molecule type" value="Genomic_DNA"/>
</dbReference>
<dbReference type="AlphaFoldDB" id="A0A923I5A0"/>
<dbReference type="Proteomes" id="UP000612361">
    <property type="component" value="Unassembled WGS sequence"/>
</dbReference>
<keyword evidence="1" id="KW-0732">Signal</keyword>
<sequence>MLKNARVIAISALLAACWMAPAHAANDIPNASSAGIAAKLMVRGTLEGVQVVDLRSQRRNDVMVVQAEMLNLTDKDVRVYYRFRWTDAAGMQVGDGEVWKPLTILGRQSQLIKGTAYGPQASDFKIEMSAEPR</sequence>
<dbReference type="InterPro" id="IPR010824">
    <property type="entry name" value="DUF1425"/>
</dbReference>
<evidence type="ECO:0000256" key="1">
    <source>
        <dbReference type="SAM" id="SignalP"/>
    </source>
</evidence>
<feature type="signal peptide" evidence="1">
    <location>
        <begin position="1"/>
        <end position="24"/>
    </location>
</feature>
<proteinExistence type="predicted"/>
<dbReference type="InterPro" id="IPR038483">
    <property type="entry name" value="YcfL-like_sf"/>
</dbReference>
<evidence type="ECO:0000313" key="3">
    <source>
        <dbReference type="Proteomes" id="UP000612361"/>
    </source>
</evidence>
<dbReference type="PROSITE" id="PS51257">
    <property type="entry name" value="PROKAR_LIPOPROTEIN"/>
    <property type="match status" value="1"/>
</dbReference>
<dbReference type="CDD" id="cd09030">
    <property type="entry name" value="DUF1425"/>
    <property type="match status" value="1"/>
</dbReference>
<comment type="caution">
    <text evidence="2">The sequence shown here is derived from an EMBL/GenBank/DDBJ whole genome shotgun (WGS) entry which is preliminary data.</text>
</comment>
<evidence type="ECO:0000313" key="2">
    <source>
        <dbReference type="EMBL" id="MBC3936384.1"/>
    </source>
</evidence>
<reference evidence="2" key="1">
    <citation type="submission" date="2020-08" db="EMBL/GenBank/DDBJ databases">
        <title>Novel species isolated from subtropical streams in China.</title>
        <authorList>
            <person name="Lu H."/>
        </authorList>
    </citation>
    <scope>NUCLEOTIDE SEQUENCE</scope>
    <source>
        <strain evidence="2">CY7W</strain>
    </source>
</reference>
<organism evidence="2 3">
    <name type="scientific">Undibacterium rugosum</name>
    <dbReference type="NCBI Taxonomy" id="2762291"/>
    <lineage>
        <taxon>Bacteria</taxon>
        <taxon>Pseudomonadati</taxon>
        <taxon>Pseudomonadota</taxon>
        <taxon>Betaproteobacteria</taxon>
        <taxon>Burkholderiales</taxon>
        <taxon>Oxalobacteraceae</taxon>
        <taxon>Undibacterium</taxon>
    </lineage>
</organism>
<accession>A0A923I5A0</accession>
<dbReference type="Gene3D" id="2.60.40.3230">
    <property type="match status" value="1"/>
</dbReference>
<feature type="chain" id="PRO_5037553540" evidence="1">
    <location>
        <begin position="25"/>
        <end position="133"/>
    </location>
</feature>
<gene>
    <name evidence="2" type="ORF">H8K47_13510</name>
</gene>
<keyword evidence="3" id="KW-1185">Reference proteome</keyword>
<name>A0A923I5A0_9BURK</name>
<dbReference type="Pfam" id="PF07233">
    <property type="entry name" value="DUF1425"/>
    <property type="match status" value="1"/>
</dbReference>